<evidence type="ECO:0000259" key="3">
    <source>
        <dbReference type="Pfam" id="PF25963"/>
    </source>
</evidence>
<feature type="domain" description="Multidrug resistance protein MdtA-like barrel-sandwich hybrid" evidence="2">
    <location>
        <begin position="53"/>
        <end position="245"/>
    </location>
</feature>
<organism evidence="4 5">
    <name type="scientific">Pseudooceanicola sediminis</name>
    <dbReference type="NCBI Taxonomy" id="2211117"/>
    <lineage>
        <taxon>Bacteria</taxon>
        <taxon>Pseudomonadati</taxon>
        <taxon>Pseudomonadota</taxon>
        <taxon>Alphaproteobacteria</taxon>
        <taxon>Rhodobacterales</taxon>
        <taxon>Paracoccaceae</taxon>
        <taxon>Pseudooceanicola</taxon>
    </lineage>
</organism>
<dbReference type="GO" id="GO:0055085">
    <property type="term" value="P:transmembrane transport"/>
    <property type="evidence" value="ECO:0007669"/>
    <property type="project" value="InterPro"/>
</dbReference>
<dbReference type="PANTHER" id="PTHR30386:SF24">
    <property type="entry name" value="MULTIDRUG RESISTANCE EFFLUX PUMP"/>
    <property type="match status" value="1"/>
</dbReference>
<proteinExistence type="predicted"/>
<dbReference type="Proteomes" id="UP000265848">
    <property type="component" value="Unassembled WGS sequence"/>
</dbReference>
<dbReference type="Pfam" id="PF25963">
    <property type="entry name" value="Beta-barrel_AAEA"/>
    <property type="match status" value="1"/>
</dbReference>
<evidence type="ECO:0000313" key="5">
    <source>
        <dbReference type="Proteomes" id="UP000265848"/>
    </source>
</evidence>
<dbReference type="Gene3D" id="2.40.30.170">
    <property type="match status" value="1"/>
</dbReference>
<dbReference type="AlphaFoldDB" id="A0A399IZX5"/>
<evidence type="ECO:0000313" key="4">
    <source>
        <dbReference type="EMBL" id="RII37957.1"/>
    </source>
</evidence>
<dbReference type="Gene3D" id="1.10.287.470">
    <property type="entry name" value="Helix hairpin bin"/>
    <property type="match status" value="2"/>
</dbReference>
<evidence type="ECO:0000256" key="1">
    <source>
        <dbReference type="SAM" id="Coils"/>
    </source>
</evidence>
<dbReference type="Pfam" id="PF25917">
    <property type="entry name" value="BSH_RND"/>
    <property type="match status" value="1"/>
</dbReference>
<feature type="coiled-coil region" evidence="1">
    <location>
        <begin position="156"/>
        <end position="183"/>
    </location>
</feature>
<protein>
    <submittedName>
        <fullName evidence="4">HlyD family secretion protein</fullName>
    </submittedName>
</protein>
<keyword evidence="5" id="KW-1185">Reference proteome</keyword>
<name>A0A399IZX5_9RHOB</name>
<dbReference type="EMBL" id="QWJJ01000013">
    <property type="protein sequence ID" value="RII37957.1"/>
    <property type="molecule type" value="Genomic_DNA"/>
</dbReference>
<dbReference type="PRINTS" id="PR01490">
    <property type="entry name" value="RTXTOXIND"/>
</dbReference>
<dbReference type="RefSeq" id="WP_119399880.1">
    <property type="nucleotide sequence ID" value="NZ_QWJJ01000013.1"/>
</dbReference>
<dbReference type="OrthoDB" id="9811754at2"/>
<keyword evidence="1" id="KW-0175">Coiled coil</keyword>
<dbReference type="Gene3D" id="2.40.50.100">
    <property type="match status" value="1"/>
</dbReference>
<dbReference type="InterPro" id="IPR058625">
    <property type="entry name" value="MdtA-like_BSH"/>
</dbReference>
<feature type="domain" description="p-hydroxybenzoic acid efflux pump subunit AaeA-like beta-barrel" evidence="3">
    <location>
        <begin position="250"/>
        <end position="338"/>
    </location>
</feature>
<accession>A0A399IZX5</accession>
<gene>
    <name evidence="4" type="ORF">DL237_14895</name>
</gene>
<evidence type="ECO:0000259" key="2">
    <source>
        <dbReference type="Pfam" id="PF25917"/>
    </source>
</evidence>
<comment type="caution">
    <text evidence="4">The sequence shown here is derived from an EMBL/GenBank/DDBJ whole genome shotgun (WGS) entry which is preliminary data.</text>
</comment>
<sequence length="383" mass="40258">MISRFSRHIATFLACAIGVLGVLGVLYAWRLPPFETTMRVTDDAYVRGQVTFIAPQLAGEVAEVAVQDYQRVKAGDLLVRIDEDSYREKVAQAQAALDAARAALTNSDQDRKSAEASVNAAEAGVVSAKASLKLAQANLDRSNALKQRGVLSNQTADESQLSYEQAQAAVQQATANAETARQSLASVITGRTSLEANVRQAEATVKLAQISLDNTRIVAPVDGRLGEVAAHVGQYVTAGTKLTSLVPDTIWVVANFKETQLSGMNIGQKVSFTVDALGEAVMTGRIASFSPATGSEFSVMGSSNATGNFIKISQRLPVRINIDPDQALAARLVPGMSVVARVDIGQTEREAAGDQSHSGFGLGAADQLAVLDGGDAGSADLVR</sequence>
<reference evidence="4 5" key="1">
    <citation type="submission" date="2018-08" db="EMBL/GenBank/DDBJ databases">
        <title>Pseudooceanicola sediminis CY03 in the family Rhodobacteracea.</title>
        <authorList>
            <person name="Zhang Y.-J."/>
        </authorList>
    </citation>
    <scope>NUCLEOTIDE SEQUENCE [LARGE SCALE GENOMIC DNA]</scope>
    <source>
        <strain evidence="4 5">CY03</strain>
    </source>
</reference>
<dbReference type="InterPro" id="IPR058634">
    <property type="entry name" value="AaeA-lik-b-barrel"/>
</dbReference>
<dbReference type="PANTHER" id="PTHR30386">
    <property type="entry name" value="MEMBRANE FUSION SUBUNIT OF EMRAB-TOLC MULTIDRUG EFFLUX PUMP"/>
    <property type="match status" value="1"/>
</dbReference>
<dbReference type="SUPFAM" id="SSF111369">
    <property type="entry name" value="HlyD-like secretion proteins"/>
    <property type="match status" value="3"/>
</dbReference>
<dbReference type="InterPro" id="IPR050739">
    <property type="entry name" value="MFP"/>
</dbReference>